<keyword evidence="3" id="KW-1185">Reference proteome</keyword>
<evidence type="ECO:0008006" key="4">
    <source>
        <dbReference type="Google" id="ProtNLM"/>
    </source>
</evidence>
<dbReference type="Proteomes" id="UP000216991">
    <property type="component" value="Unassembled WGS sequence"/>
</dbReference>
<protein>
    <recommendedName>
        <fullName evidence="4">Ferric oxidoreductase domain-containing protein</fullName>
    </recommendedName>
</protein>
<gene>
    <name evidence="2" type="ORF">CHU93_08275</name>
</gene>
<name>A0A255YHU3_9SPHN</name>
<organism evidence="2 3">
    <name type="scientific">Sandarakinorhabdus cyanobacteriorum</name>
    <dbReference type="NCBI Taxonomy" id="1981098"/>
    <lineage>
        <taxon>Bacteria</taxon>
        <taxon>Pseudomonadati</taxon>
        <taxon>Pseudomonadota</taxon>
        <taxon>Alphaproteobacteria</taxon>
        <taxon>Sphingomonadales</taxon>
        <taxon>Sphingosinicellaceae</taxon>
        <taxon>Sandarakinorhabdus</taxon>
    </lineage>
</organism>
<proteinExistence type="predicted"/>
<reference evidence="2 3" key="1">
    <citation type="submission" date="2017-07" db="EMBL/GenBank/DDBJ databases">
        <title>Sandarakinorhabdus cyanobacteriorum sp. nov., a novel bacterium isolated from cyanobacterial aggregates in a eutrophic lake.</title>
        <authorList>
            <person name="Cai H."/>
        </authorList>
    </citation>
    <scope>NUCLEOTIDE SEQUENCE [LARGE SCALE GENOMIC DNA]</scope>
    <source>
        <strain evidence="2 3">TH057</strain>
    </source>
</reference>
<accession>A0A255YHU3</accession>
<evidence type="ECO:0000313" key="2">
    <source>
        <dbReference type="EMBL" id="OYQ28816.1"/>
    </source>
</evidence>
<dbReference type="OrthoDB" id="552353at2"/>
<feature type="transmembrane region" description="Helical" evidence="1">
    <location>
        <begin position="52"/>
        <end position="70"/>
    </location>
</feature>
<evidence type="ECO:0000256" key="1">
    <source>
        <dbReference type="SAM" id="Phobius"/>
    </source>
</evidence>
<feature type="transmembrane region" description="Helical" evidence="1">
    <location>
        <begin position="148"/>
        <end position="168"/>
    </location>
</feature>
<comment type="caution">
    <text evidence="2">The sequence shown here is derived from an EMBL/GenBank/DDBJ whole genome shotgun (WGS) entry which is preliminary data.</text>
</comment>
<dbReference type="RefSeq" id="WP_094473623.1">
    <property type="nucleotide sequence ID" value="NZ_NOXT01000107.1"/>
</dbReference>
<feature type="transmembrane region" description="Helical" evidence="1">
    <location>
        <begin position="174"/>
        <end position="194"/>
    </location>
</feature>
<feature type="transmembrane region" description="Helical" evidence="1">
    <location>
        <begin position="12"/>
        <end position="32"/>
    </location>
</feature>
<dbReference type="AlphaFoldDB" id="A0A255YHU3"/>
<keyword evidence="1" id="KW-1133">Transmembrane helix</keyword>
<keyword evidence="1" id="KW-0472">Membrane</keyword>
<dbReference type="EMBL" id="NOXT01000107">
    <property type="protein sequence ID" value="OYQ28816.1"/>
    <property type="molecule type" value="Genomic_DNA"/>
</dbReference>
<feature type="transmembrane region" description="Helical" evidence="1">
    <location>
        <begin position="82"/>
        <end position="101"/>
    </location>
</feature>
<keyword evidence="1" id="KW-0812">Transmembrane</keyword>
<feature type="transmembrane region" description="Helical" evidence="1">
    <location>
        <begin position="116"/>
        <end position="136"/>
    </location>
</feature>
<sequence>MNISDRSRPGGAPLFLAIAAGLAVMTAGLLALAGDPIAAMRLVIQWTARTSLLLFLGAFLASATARLWPGPASGWLLANRRWLGLGFAFSHLIHAGGILLLHDADPVLFWQLTNPVSVVSGSIAYGMIALMAATSIDRVAAAMGGRAWARLHTAGLWLLWVVFLVSNGKRIGNSLLYLVPVIILLAALAVRIAARRHARPAAG</sequence>
<evidence type="ECO:0000313" key="3">
    <source>
        <dbReference type="Proteomes" id="UP000216991"/>
    </source>
</evidence>